<dbReference type="Proteomes" id="UP000663832">
    <property type="component" value="Unassembled WGS sequence"/>
</dbReference>
<dbReference type="InterPro" id="IPR028994">
    <property type="entry name" value="Integrin_alpha_N"/>
</dbReference>
<dbReference type="EMBL" id="CAJNOM010000271">
    <property type="protein sequence ID" value="CAF1306539.1"/>
    <property type="molecule type" value="Genomic_DNA"/>
</dbReference>
<protein>
    <recommendedName>
        <fullName evidence="5">VCBS repeat-containing protein</fullName>
    </recommendedName>
</protein>
<proteinExistence type="predicted"/>
<sequence>MNSTFMFINQTAILITRIQSDAQYNATFFAQKTYPTGSGSSPAPVFVVDVNLDNKPDIIVGNNGNGKIGVFLNFGNGTFNSQTSYLSGTGSNTNPNSLSVTDVNSDNKPDIIIANQGADNVGVLFNNGSGSFLPSTIYSTGSSSSPACLSVGDINNDGKSDIIVANYDTNNVGILINVGNGTFRPQTSYSTGTNSNPQSVFVADVNQDNKPDIIVGNHGTDSVGVFLNYGNGTFHPQTTYSTGSGSNPYSVFVTDVNNDNKPDIIVANSGTNNVSVLLNYGNGTFRPQTTYSTGSSSSPYSVFVTDINKDNEPDIIVANYGTNKIGILINAGNGTFLPQNTYSTGSHPFSLSVADLNSDSKPDIIVVNLNDNNVGVFLAR</sequence>
<dbReference type="OrthoDB" id="3153136at2759"/>
<comment type="caution">
    <text evidence="3">The sequence shown here is derived from an EMBL/GenBank/DDBJ whole genome shotgun (WGS) entry which is preliminary data.</text>
</comment>
<dbReference type="Gene3D" id="2.30.30.100">
    <property type="match status" value="4"/>
</dbReference>
<dbReference type="AlphaFoldDB" id="A0A815E7H8"/>
<evidence type="ECO:0008006" key="5">
    <source>
        <dbReference type="Google" id="ProtNLM"/>
    </source>
</evidence>
<organism evidence="3 4">
    <name type="scientific">Adineta steineri</name>
    <dbReference type="NCBI Taxonomy" id="433720"/>
    <lineage>
        <taxon>Eukaryota</taxon>
        <taxon>Metazoa</taxon>
        <taxon>Spiralia</taxon>
        <taxon>Gnathifera</taxon>
        <taxon>Rotifera</taxon>
        <taxon>Eurotatoria</taxon>
        <taxon>Bdelloidea</taxon>
        <taxon>Adinetida</taxon>
        <taxon>Adinetidae</taxon>
        <taxon>Adineta</taxon>
    </lineage>
</organism>
<reference evidence="3" key="1">
    <citation type="submission" date="2021-02" db="EMBL/GenBank/DDBJ databases">
        <authorList>
            <person name="Nowell W R."/>
        </authorList>
    </citation>
    <scope>NUCLEOTIDE SEQUENCE</scope>
</reference>
<dbReference type="SUPFAM" id="SSF69318">
    <property type="entry name" value="Integrin alpha N-terminal domain"/>
    <property type="match status" value="2"/>
</dbReference>
<evidence type="ECO:0000313" key="4">
    <source>
        <dbReference type="Proteomes" id="UP000663832"/>
    </source>
</evidence>
<keyword evidence="4" id="KW-1185">Reference proteome</keyword>
<accession>A0A815E7H8</accession>
<dbReference type="EMBL" id="CAJNOI010000162">
    <property type="protein sequence ID" value="CAF1145104.1"/>
    <property type="molecule type" value="Genomic_DNA"/>
</dbReference>
<gene>
    <name evidence="2" type="ORF">BJG266_LOCUS23770</name>
    <name evidence="3" type="ORF">QVE165_LOCUS31546</name>
</gene>
<evidence type="ECO:0000313" key="2">
    <source>
        <dbReference type="EMBL" id="CAF1145104.1"/>
    </source>
</evidence>
<dbReference type="Gene3D" id="2.130.10.130">
    <property type="entry name" value="Integrin alpha, N-terminal"/>
    <property type="match status" value="1"/>
</dbReference>
<evidence type="ECO:0000256" key="1">
    <source>
        <dbReference type="ARBA" id="ARBA00022729"/>
    </source>
</evidence>
<evidence type="ECO:0000313" key="3">
    <source>
        <dbReference type="EMBL" id="CAF1306539.1"/>
    </source>
</evidence>
<dbReference type="PANTHER" id="PTHR45460">
    <property type="entry name" value="SIMILAR TO CYSTEINE PROTEINASE"/>
    <property type="match status" value="1"/>
</dbReference>
<dbReference type="Pfam" id="PF13517">
    <property type="entry name" value="FG-GAP_3"/>
    <property type="match status" value="3"/>
</dbReference>
<name>A0A815E7H8_9BILA</name>
<dbReference type="Proteomes" id="UP000663877">
    <property type="component" value="Unassembled WGS sequence"/>
</dbReference>
<dbReference type="PANTHER" id="PTHR45460:SF2">
    <property type="entry name" value="ALPHA 1,3 GLUCANASE, GH71 FAMILY (EUROFUNG)"/>
    <property type="match status" value="1"/>
</dbReference>
<dbReference type="InterPro" id="IPR013517">
    <property type="entry name" value="FG-GAP"/>
</dbReference>
<keyword evidence="1" id="KW-0732">Signal</keyword>